<evidence type="ECO:0000313" key="1">
    <source>
        <dbReference type="EMBL" id="QTA91574.1"/>
    </source>
</evidence>
<evidence type="ECO:0000313" key="2">
    <source>
        <dbReference type="Proteomes" id="UP000663722"/>
    </source>
</evidence>
<accession>A0A975GS19</accession>
<name>A0A975GS19_9BACT</name>
<dbReference type="EMBL" id="CP061800">
    <property type="protein sequence ID" value="QTA91574.1"/>
    <property type="molecule type" value="Genomic_DNA"/>
</dbReference>
<dbReference type="KEGG" id="dmm:dnm_076440"/>
<dbReference type="Proteomes" id="UP000663722">
    <property type="component" value="Chromosome"/>
</dbReference>
<protein>
    <submittedName>
        <fullName evidence="1">Uncharacterized protein</fullName>
    </submittedName>
</protein>
<reference evidence="1" key="1">
    <citation type="journal article" date="2021" name="Microb. Physiol.">
        <title>Proteogenomic Insights into the Physiology of Marine, Sulfate-Reducing, Filamentous Desulfonema limicola and Desulfonema magnum.</title>
        <authorList>
            <person name="Schnaars V."/>
            <person name="Wohlbrand L."/>
            <person name="Scheve S."/>
            <person name="Hinrichs C."/>
            <person name="Reinhardt R."/>
            <person name="Rabus R."/>
        </authorList>
    </citation>
    <scope>NUCLEOTIDE SEQUENCE</scope>
    <source>
        <strain evidence="1">4be13</strain>
    </source>
</reference>
<dbReference type="AlphaFoldDB" id="A0A975GS19"/>
<proteinExistence type="predicted"/>
<keyword evidence="2" id="KW-1185">Reference proteome</keyword>
<gene>
    <name evidence="1" type="ORF">dnm_076440</name>
</gene>
<sequence>MLIIRNKICFPAYGKDITPLSYKRAWPAGHNEPPAPGPLKIKRLFFRQELPRGKYDSLWKNKTSALFENKKFYLESSHNHYLSRFFISEFLIKFNITHFCEMQNLI</sequence>
<organism evidence="1 2">
    <name type="scientific">Desulfonema magnum</name>
    <dbReference type="NCBI Taxonomy" id="45655"/>
    <lineage>
        <taxon>Bacteria</taxon>
        <taxon>Pseudomonadati</taxon>
        <taxon>Thermodesulfobacteriota</taxon>
        <taxon>Desulfobacteria</taxon>
        <taxon>Desulfobacterales</taxon>
        <taxon>Desulfococcaceae</taxon>
        <taxon>Desulfonema</taxon>
    </lineage>
</organism>